<dbReference type="GO" id="GO:0046872">
    <property type="term" value="F:metal ion binding"/>
    <property type="evidence" value="ECO:0007669"/>
    <property type="project" value="UniProtKB-KW"/>
</dbReference>
<dbReference type="Pfam" id="PF13246">
    <property type="entry name" value="Cation_ATPase"/>
    <property type="match status" value="1"/>
</dbReference>
<dbReference type="SFLD" id="SFLDF00027">
    <property type="entry name" value="p-type_atpase"/>
    <property type="match status" value="1"/>
</dbReference>
<dbReference type="GO" id="GO:0005391">
    <property type="term" value="F:P-type sodium:potassium-exchanging transporter activity"/>
    <property type="evidence" value="ECO:0007669"/>
    <property type="project" value="TreeGrafter"/>
</dbReference>
<keyword evidence="6 19" id="KW-0812">Transmembrane</keyword>
<dbReference type="SUPFAM" id="SSF81665">
    <property type="entry name" value="Calcium ATPase, transmembrane domain M"/>
    <property type="match status" value="1"/>
</dbReference>
<dbReference type="HOGENOM" id="CLU_002360_3_3_5"/>
<keyword evidence="11" id="KW-0460">Magnesium</keyword>
<dbReference type="GO" id="GO:0006883">
    <property type="term" value="P:intracellular sodium ion homeostasis"/>
    <property type="evidence" value="ECO:0007669"/>
    <property type="project" value="TreeGrafter"/>
</dbReference>
<evidence type="ECO:0000256" key="15">
    <source>
        <dbReference type="ARBA" id="ARBA00023065"/>
    </source>
</evidence>
<evidence type="ECO:0000256" key="11">
    <source>
        <dbReference type="ARBA" id="ARBA00022842"/>
    </source>
</evidence>
<feature type="transmembrane region" description="Helical" evidence="19">
    <location>
        <begin position="86"/>
        <end position="109"/>
    </location>
</feature>
<dbReference type="FunFam" id="2.70.150.10:FF:000160">
    <property type="entry name" value="Sarcoplasmic/endoplasmic reticulum calcium ATPase 1"/>
    <property type="match status" value="1"/>
</dbReference>
<evidence type="ECO:0000256" key="12">
    <source>
        <dbReference type="ARBA" id="ARBA00022967"/>
    </source>
</evidence>
<keyword evidence="8" id="KW-0547">Nucleotide-binding</keyword>
<dbReference type="EMBL" id="FP103042">
    <property type="protein sequence ID" value="CAX21966.1"/>
    <property type="molecule type" value="Genomic_DNA"/>
</dbReference>
<dbReference type="SFLD" id="SFLDS00003">
    <property type="entry name" value="Haloacid_Dehalogenase"/>
    <property type="match status" value="1"/>
</dbReference>
<reference evidence="22" key="1">
    <citation type="journal article" date="2009" name="PLoS ONE">
        <title>Methylobacterium genome sequences: a reference blueprint to investigate microbial metabolism of C1 compounds from natural and industrial sources.</title>
        <authorList>
            <person name="Vuilleumier S."/>
            <person name="Chistoserdova L."/>
            <person name="Lee M.-C."/>
            <person name="Bringel F."/>
            <person name="Lajus A."/>
            <person name="Zhou Y."/>
            <person name="Gourion B."/>
            <person name="Barbe V."/>
            <person name="Chang J."/>
            <person name="Cruveiller S."/>
            <person name="Dossat C."/>
            <person name="Gillett W."/>
            <person name="Gruffaz C."/>
            <person name="Haugen E."/>
            <person name="Hourcade E."/>
            <person name="Levy R."/>
            <person name="Mangenot S."/>
            <person name="Muller E."/>
            <person name="Nadalig T."/>
            <person name="Pagni M."/>
            <person name="Penny C."/>
            <person name="Peyraud R."/>
            <person name="Robinson D.G."/>
            <person name="Roche D."/>
            <person name="Rouy Z."/>
            <person name="Saenampechek C."/>
            <person name="Salvignol G."/>
            <person name="Vallenet D."/>
            <person name="Wu Z."/>
            <person name="Marx C.J."/>
            <person name="Vorholt J.A."/>
            <person name="Olson M.V."/>
            <person name="Kaul R."/>
            <person name="Weissenbach J."/>
            <person name="Medigue C."/>
            <person name="Lidstrom M.E."/>
        </authorList>
    </citation>
    <scope>NUCLEOTIDE SEQUENCE [LARGE SCALE GENOMIC DNA]</scope>
    <source>
        <strain evidence="22">DSM 6343 / CIP 106787 / DM4</strain>
    </source>
</reference>
<dbReference type="PANTHER" id="PTHR43294:SF20">
    <property type="entry name" value="P-TYPE ATPASE"/>
    <property type="match status" value="1"/>
</dbReference>
<feature type="transmembrane region" description="Helical" evidence="19">
    <location>
        <begin position="309"/>
        <end position="329"/>
    </location>
</feature>
<comment type="similarity">
    <text evidence="2">Belongs to the cation transport ATPase (P-type) (TC 3.A.3) family. Type IIA subfamily.</text>
</comment>
<dbReference type="InterPro" id="IPR023214">
    <property type="entry name" value="HAD_sf"/>
</dbReference>
<evidence type="ECO:0000259" key="20">
    <source>
        <dbReference type="SMART" id="SM00831"/>
    </source>
</evidence>
<dbReference type="GO" id="GO:0140581">
    <property type="term" value="F:P-type monovalent copper transporter activity"/>
    <property type="evidence" value="ECO:0007669"/>
    <property type="project" value="UniProtKB-EC"/>
</dbReference>
<gene>
    <name evidence="21" type="ORF">METD_I0301</name>
</gene>
<evidence type="ECO:0000256" key="9">
    <source>
        <dbReference type="ARBA" id="ARBA00022796"/>
    </source>
</evidence>
<keyword evidence="12" id="KW-1278">Translocase</keyword>
<dbReference type="SFLD" id="SFLDG00002">
    <property type="entry name" value="C1.7:_P-type_atpase_like"/>
    <property type="match status" value="1"/>
</dbReference>
<proteinExistence type="inferred from homology"/>
<sequence>MPRALTACAMLEPGLRAGPESPDPHVESGPLESGPEPAYALPVEDVPRRHRTSLQAGLTGAEARHRLARVGPNVIATKERASALALLLHQFASPVVYLLAAACALSLYFGDWHEATAVIAVLAVNTGLGFFTELRAARSVEGLRALGTRSARVRRDGHVRVLAAEDLVPGDIVLIEGGDAVPADLRLVETSNLGADESTLTGESVPVEKSVDPVAANTRLAERSSMLFRGTLVIRGSGTGVVVATGSGTELGGVSRLVEQAAPDASPLERRLERLSGQMVWVVLAVAVVLAGFGVASGKDLRLMTEASIALAVAAIPEGLPIVATLTLARGMWRMARRNALIERLSAVETLGATTVILTDKTGTLTENRMTVRQLSLPSGETDLTESGSGGGPEIARLLRVAVLCNDASLGQGAGQGSGDPMEQALLRAGRTAGLERASLLRDQPLVRKHAFDAGTRMMATVHASGRGYLMAVKGAPEAVLAASRHVDDGERDRPLDEVDRDFWRRRVEDLGAKGLRVIACAGRIVDDAGTHPFEDLTFLGLVGLEDPAREGVPEAVAACRDAGIRVVMVTGDHAVTARSIAHAVGIAGRDGQVMEGGTVSEAADGLHGIAVFARVSPAEKLSLVRAYQEKGEIVAMTGDGVNDAPALKQADIGVAMGRRGTDVAREAAAMVLLDDAFPTIVGAIREGRVIFDNIRRFAAYLLACNLSEVMVIGLAVLSALPLPILPLQILYLNVVTDVFPAFALAMGEGRDDILKRPPRDPKEPILGRPQWVRIALHAAVMTAATFAALVVAEFWLALDRASVVTVTFLTLAFAQLWQVFNMRASGSQAFRNEVTRNPWVWAALLLCTVLLVGPAYAPSLGTVLGLVPPDLGMWVLILSASLMPLLLVQLGAMFAGMRKRDGQA</sequence>
<evidence type="ECO:0000256" key="16">
    <source>
        <dbReference type="ARBA" id="ARBA00023136"/>
    </source>
</evidence>
<feature type="transmembrane region" description="Helical" evidence="19">
    <location>
        <begin position="730"/>
        <end position="748"/>
    </location>
</feature>
<dbReference type="GeneID" id="72987657"/>
<dbReference type="SMART" id="SM00831">
    <property type="entry name" value="Cation_ATPase_N"/>
    <property type="match status" value="1"/>
</dbReference>
<evidence type="ECO:0000256" key="8">
    <source>
        <dbReference type="ARBA" id="ARBA00022741"/>
    </source>
</evidence>
<dbReference type="Gene3D" id="3.40.50.1000">
    <property type="entry name" value="HAD superfamily/HAD-like"/>
    <property type="match status" value="1"/>
</dbReference>
<protein>
    <recommendedName>
        <fullName evidence="3">P-type Cu(+) transporter</fullName>
        <ecNumber evidence="3">7.2.2.8</ecNumber>
    </recommendedName>
</protein>
<dbReference type="GO" id="GO:0005524">
    <property type="term" value="F:ATP binding"/>
    <property type="evidence" value="ECO:0007669"/>
    <property type="project" value="UniProtKB-KW"/>
</dbReference>
<evidence type="ECO:0000256" key="4">
    <source>
        <dbReference type="ARBA" id="ARBA00022448"/>
    </source>
</evidence>
<evidence type="ECO:0000256" key="14">
    <source>
        <dbReference type="ARBA" id="ARBA00023008"/>
    </source>
</evidence>
<evidence type="ECO:0000313" key="21">
    <source>
        <dbReference type="EMBL" id="CAX21966.1"/>
    </source>
</evidence>
<keyword evidence="21" id="KW-0378">Hydrolase</keyword>
<dbReference type="NCBIfam" id="TIGR01494">
    <property type="entry name" value="ATPase_P-type"/>
    <property type="match status" value="2"/>
</dbReference>
<feature type="region of interest" description="Disordered" evidence="18">
    <location>
        <begin position="12"/>
        <end position="39"/>
    </location>
</feature>
<evidence type="ECO:0000256" key="19">
    <source>
        <dbReference type="SAM" id="Phobius"/>
    </source>
</evidence>
<keyword evidence="9" id="KW-0187">Copper transport</keyword>
<feature type="transmembrane region" description="Helical" evidence="19">
    <location>
        <begin position="872"/>
        <end position="896"/>
    </location>
</feature>
<dbReference type="InterPro" id="IPR023298">
    <property type="entry name" value="ATPase_P-typ_TM_dom_sf"/>
</dbReference>
<keyword evidence="7" id="KW-0479">Metal-binding</keyword>
<dbReference type="FunFam" id="3.40.50.1000:FF:000144">
    <property type="entry name" value="copper-transporting ATPase 1 isoform X2"/>
    <property type="match status" value="1"/>
</dbReference>
<dbReference type="RefSeq" id="WP_012779103.1">
    <property type="nucleotide sequence ID" value="NC_012988.1"/>
</dbReference>
<dbReference type="EC" id="7.2.2.8" evidence="3"/>
<accession>C7C836</accession>
<dbReference type="GO" id="GO:0030007">
    <property type="term" value="P:intracellular potassium ion homeostasis"/>
    <property type="evidence" value="ECO:0007669"/>
    <property type="project" value="TreeGrafter"/>
</dbReference>
<feature type="transmembrane region" description="Helical" evidence="19">
    <location>
        <begin position="802"/>
        <end position="821"/>
    </location>
</feature>
<dbReference type="GO" id="GO:0016887">
    <property type="term" value="F:ATP hydrolysis activity"/>
    <property type="evidence" value="ECO:0007669"/>
    <property type="project" value="InterPro"/>
</dbReference>
<dbReference type="InterPro" id="IPR008250">
    <property type="entry name" value="ATPase_P-typ_transduc_dom_A_sf"/>
</dbReference>
<evidence type="ECO:0000256" key="13">
    <source>
        <dbReference type="ARBA" id="ARBA00022989"/>
    </source>
</evidence>
<organism evidence="21 22">
    <name type="scientific">Methylorubrum extorquens (strain DSM 6343 / CIP 106787 / DM4)</name>
    <name type="common">Methylobacterium extorquens</name>
    <dbReference type="NCBI Taxonomy" id="661410"/>
    <lineage>
        <taxon>Bacteria</taxon>
        <taxon>Pseudomonadati</taxon>
        <taxon>Pseudomonadota</taxon>
        <taxon>Alphaproteobacteria</taxon>
        <taxon>Hyphomicrobiales</taxon>
        <taxon>Methylobacteriaceae</taxon>
        <taxon>Methylorubrum</taxon>
    </lineage>
</organism>
<dbReference type="InterPro" id="IPR059000">
    <property type="entry name" value="ATPase_P-type_domA"/>
</dbReference>
<dbReference type="SUPFAM" id="SSF81660">
    <property type="entry name" value="Metal cation-transporting ATPase, ATP-binding domain N"/>
    <property type="match status" value="1"/>
</dbReference>
<feature type="transmembrane region" description="Helical" evidence="19">
    <location>
        <begin position="775"/>
        <end position="796"/>
    </location>
</feature>
<dbReference type="KEGG" id="mdi:METDI0301"/>
<dbReference type="GO" id="GO:0036376">
    <property type="term" value="P:sodium ion export across plasma membrane"/>
    <property type="evidence" value="ECO:0007669"/>
    <property type="project" value="TreeGrafter"/>
</dbReference>
<dbReference type="Pfam" id="PF00690">
    <property type="entry name" value="Cation_ATPase_N"/>
    <property type="match status" value="1"/>
</dbReference>
<evidence type="ECO:0000256" key="6">
    <source>
        <dbReference type="ARBA" id="ARBA00022692"/>
    </source>
</evidence>
<comment type="subcellular location">
    <subcellularLocation>
        <location evidence="1">Endomembrane system</location>
        <topology evidence="1">Multi-pass membrane protein</topology>
    </subcellularLocation>
</comment>
<dbReference type="InterPro" id="IPR050510">
    <property type="entry name" value="Cation_transp_ATPase_P-type"/>
</dbReference>
<evidence type="ECO:0000256" key="17">
    <source>
        <dbReference type="ARBA" id="ARBA00049289"/>
    </source>
</evidence>
<dbReference type="GO" id="GO:0012505">
    <property type="term" value="C:endomembrane system"/>
    <property type="evidence" value="ECO:0007669"/>
    <property type="project" value="UniProtKB-SubCell"/>
</dbReference>
<dbReference type="SUPFAM" id="SSF56784">
    <property type="entry name" value="HAD-like"/>
    <property type="match status" value="1"/>
</dbReference>
<dbReference type="Pfam" id="PF00122">
    <property type="entry name" value="E1-E2_ATPase"/>
    <property type="match status" value="1"/>
</dbReference>
<dbReference type="InterPro" id="IPR044492">
    <property type="entry name" value="P_typ_ATPase_HD_dom"/>
</dbReference>
<dbReference type="Gene3D" id="3.40.1110.10">
    <property type="entry name" value="Calcium-transporting ATPase, cytoplasmic domain N"/>
    <property type="match status" value="1"/>
</dbReference>
<keyword evidence="4" id="KW-0813">Transport</keyword>
<dbReference type="AlphaFoldDB" id="C7C836"/>
<dbReference type="InterPro" id="IPR018303">
    <property type="entry name" value="ATPase_P-typ_P_site"/>
</dbReference>
<evidence type="ECO:0000256" key="7">
    <source>
        <dbReference type="ARBA" id="ARBA00022723"/>
    </source>
</evidence>
<evidence type="ECO:0000313" key="22">
    <source>
        <dbReference type="Proteomes" id="UP000008070"/>
    </source>
</evidence>
<dbReference type="GO" id="GO:0005886">
    <property type="term" value="C:plasma membrane"/>
    <property type="evidence" value="ECO:0007669"/>
    <property type="project" value="TreeGrafter"/>
</dbReference>
<evidence type="ECO:0000256" key="18">
    <source>
        <dbReference type="SAM" id="MobiDB-lite"/>
    </source>
</evidence>
<feature type="transmembrane region" description="Helical" evidence="19">
    <location>
        <begin position="841"/>
        <end position="860"/>
    </location>
</feature>
<name>C7C836_METED</name>
<evidence type="ECO:0000256" key="5">
    <source>
        <dbReference type="ARBA" id="ARBA00022553"/>
    </source>
</evidence>
<keyword evidence="15" id="KW-0406">Ion transport</keyword>
<dbReference type="GO" id="GO:1990573">
    <property type="term" value="P:potassium ion import across plasma membrane"/>
    <property type="evidence" value="ECO:0007669"/>
    <property type="project" value="TreeGrafter"/>
</dbReference>
<dbReference type="Proteomes" id="UP000008070">
    <property type="component" value="Chromosome"/>
</dbReference>
<keyword evidence="5" id="KW-0597">Phosphoprotein</keyword>
<dbReference type="GO" id="GO:1902600">
    <property type="term" value="P:proton transmembrane transport"/>
    <property type="evidence" value="ECO:0007669"/>
    <property type="project" value="TreeGrafter"/>
</dbReference>
<keyword evidence="16 19" id="KW-0472">Membrane</keyword>
<evidence type="ECO:0000256" key="2">
    <source>
        <dbReference type="ARBA" id="ARBA00005675"/>
    </source>
</evidence>
<feature type="transmembrane region" description="Helical" evidence="19">
    <location>
        <begin position="115"/>
        <end position="134"/>
    </location>
</feature>
<dbReference type="InterPro" id="IPR004014">
    <property type="entry name" value="ATPase_P-typ_cation-transptr_N"/>
</dbReference>
<dbReference type="Gene3D" id="2.70.150.10">
    <property type="entry name" value="Calcium-transporting ATPase, cytoplasmic transduction domain A"/>
    <property type="match status" value="1"/>
</dbReference>
<dbReference type="PROSITE" id="PS00154">
    <property type="entry name" value="ATPASE_E1_E2"/>
    <property type="match status" value="1"/>
</dbReference>
<feature type="transmembrane region" description="Helical" evidence="19">
    <location>
        <begin position="279"/>
        <end position="297"/>
    </location>
</feature>
<dbReference type="InterPro" id="IPR006068">
    <property type="entry name" value="ATPase_P-typ_cation-transptr_C"/>
</dbReference>
<feature type="transmembrane region" description="Helical" evidence="19">
    <location>
        <begin position="698"/>
        <end position="718"/>
    </location>
</feature>
<dbReference type="SUPFAM" id="SSF81653">
    <property type="entry name" value="Calcium ATPase, transduction domain A"/>
    <property type="match status" value="1"/>
</dbReference>
<dbReference type="PANTHER" id="PTHR43294">
    <property type="entry name" value="SODIUM/POTASSIUM-TRANSPORTING ATPASE SUBUNIT ALPHA"/>
    <property type="match status" value="1"/>
</dbReference>
<dbReference type="Pfam" id="PF00689">
    <property type="entry name" value="Cation_ATPase_C"/>
    <property type="match status" value="1"/>
</dbReference>
<comment type="catalytic activity">
    <reaction evidence="17">
        <text>Cu(+)(in) + ATP + H2O = Cu(+)(out) + ADP + phosphate + H(+)</text>
        <dbReference type="Rhea" id="RHEA:25792"/>
        <dbReference type="ChEBI" id="CHEBI:15377"/>
        <dbReference type="ChEBI" id="CHEBI:15378"/>
        <dbReference type="ChEBI" id="CHEBI:30616"/>
        <dbReference type="ChEBI" id="CHEBI:43474"/>
        <dbReference type="ChEBI" id="CHEBI:49552"/>
        <dbReference type="ChEBI" id="CHEBI:456216"/>
        <dbReference type="EC" id="7.2.2.8"/>
    </reaction>
</comment>
<evidence type="ECO:0000256" key="3">
    <source>
        <dbReference type="ARBA" id="ARBA00012517"/>
    </source>
</evidence>
<evidence type="ECO:0000256" key="1">
    <source>
        <dbReference type="ARBA" id="ARBA00004127"/>
    </source>
</evidence>
<dbReference type="InterPro" id="IPR023299">
    <property type="entry name" value="ATPase_P-typ_cyto_dom_N"/>
</dbReference>
<dbReference type="PRINTS" id="PR00120">
    <property type="entry name" value="HATPASE"/>
</dbReference>
<keyword evidence="10" id="KW-0067">ATP-binding</keyword>
<dbReference type="Gene3D" id="1.20.1110.10">
    <property type="entry name" value="Calcium-transporting ATPase, transmembrane domain"/>
    <property type="match status" value="1"/>
</dbReference>
<evidence type="ECO:0000256" key="10">
    <source>
        <dbReference type="ARBA" id="ARBA00022840"/>
    </source>
</evidence>
<feature type="domain" description="Cation-transporting P-type ATPase N-terminal" evidence="20">
    <location>
        <begin position="37"/>
        <end position="111"/>
    </location>
</feature>
<dbReference type="PRINTS" id="PR00119">
    <property type="entry name" value="CATATPASE"/>
</dbReference>
<keyword evidence="13 19" id="KW-1133">Transmembrane helix</keyword>
<dbReference type="InterPro" id="IPR001757">
    <property type="entry name" value="P_typ_ATPase"/>
</dbReference>
<keyword evidence="14" id="KW-0186">Copper</keyword>
<dbReference type="InterPro" id="IPR036412">
    <property type="entry name" value="HAD-like_sf"/>
</dbReference>